<name>A0AAV4WLR8_9ARAC</name>
<dbReference type="InterPro" id="IPR051400">
    <property type="entry name" value="HAD-like_hydrolase"/>
</dbReference>
<dbReference type="Gene3D" id="1.20.120.710">
    <property type="entry name" value="Haloacid dehalogenase hydrolase-like domain"/>
    <property type="match status" value="1"/>
</dbReference>
<dbReference type="EMBL" id="BPLQ01014724">
    <property type="protein sequence ID" value="GIY82488.1"/>
    <property type="molecule type" value="Genomic_DNA"/>
</dbReference>
<accession>A0AAV4WLR8</accession>
<dbReference type="Pfam" id="PF00702">
    <property type="entry name" value="Hydrolase"/>
    <property type="match status" value="1"/>
</dbReference>
<organism evidence="4 5">
    <name type="scientific">Caerostris darwini</name>
    <dbReference type="NCBI Taxonomy" id="1538125"/>
    <lineage>
        <taxon>Eukaryota</taxon>
        <taxon>Metazoa</taxon>
        <taxon>Ecdysozoa</taxon>
        <taxon>Arthropoda</taxon>
        <taxon>Chelicerata</taxon>
        <taxon>Arachnida</taxon>
        <taxon>Araneae</taxon>
        <taxon>Araneomorphae</taxon>
        <taxon>Entelegynae</taxon>
        <taxon>Araneoidea</taxon>
        <taxon>Araneidae</taxon>
        <taxon>Caerostris</taxon>
    </lineage>
</organism>
<gene>
    <name evidence="4" type="ORF">CDAR_548751</name>
</gene>
<keyword evidence="2" id="KW-0378">Hydrolase</keyword>
<evidence type="ECO:0000313" key="4">
    <source>
        <dbReference type="EMBL" id="GIY82488.1"/>
    </source>
</evidence>
<dbReference type="PANTHER" id="PTHR46470:SF3">
    <property type="entry name" value="N-ACYLNEURAMINATE-9-PHOSPHATASE"/>
    <property type="match status" value="1"/>
</dbReference>
<dbReference type="Gene3D" id="3.40.50.1000">
    <property type="entry name" value="HAD superfamily/HAD-like"/>
    <property type="match status" value="1"/>
</dbReference>
<reference evidence="4 5" key="1">
    <citation type="submission" date="2021-06" db="EMBL/GenBank/DDBJ databases">
        <title>Caerostris darwini draft genome.</title>
        <authorList>
            <person name="Kono N."/>
            <person name="Arakawa K."/>
        </authorList>
    </citation>
    <scope>NUCLEOTIDE SEQUENCE [LARGE SCALE GENOMIC DNA]</scope>
</reference>
<dbReference type="GO" id="GO:0046380">
    <property type="term" value="P:N-acetylneuraminate biosynthetic process"/>
    <property type="evidence" value="ECO:0007669"/>
    <property type="project" value="TreeGrafter"/>
</dbReference>
<sequence>MRHDAVFTPLTHFYRIASQFSRRVLKRSGWGWGGGQTNNARIPADDWKEVASLARRRFPAMCVNKFQDVTTILFDLDNTLINTKAADQFACEQVSQYLRGQGVRRTTAQAAVEKFYQYVRDTPQNPIDENGDADAWRLLLWRQALGPSLSTWASSCYSVWCEARARRLHLPADVHDLLLELRRRYKLGVVTNGPSSCQWEKIRRLPSHLFDAIVVSGDVLRKKPCPAIFEEAFRQLDSAPQECAMIGDRLDTDIAGAVAANCAVTILLRPPEVTPTTDEEDPQPDFVISHLREIPDLLPERKGFSFLCQSRSLGVFHSLREDVPTWSKP</sequence>
<dbReference type="AlphaFoldDB" id="A0AAV4WLR8"/>
<dbReference type="PANTHER" id="PTHR46470">
    <property type="entry name" value="N-ACYLNEURAMINATE-9-PHOSPHATASE"/>
    <property type="match status" value="1"/>
</dbReference>
<evidence type="ECO:0000313" key="5">
    <source>
        <dbReference type="Proteomes" id="UP001054837"/>
    </source>
</evidence>
<dbReference type="InterPro" id="IPR036412">
    <property type="entry name" value="HAD-like_sf"/>
</dbReference>
<keyword evidence="5" id="KW-1185">Reference proteome</keyword>
<keyword evidence="3" id="KW-0460">Magnesium</keyword>
<evidence type="ECO:0000256" key="2">
    <source>
        <dbReference type="ARBA" id="ARBA00022801"/>
    </source>
</evidence>
<protein>
    <recommendedName>
        <fullName evidence="6">N-acylneuraminate-9-phosphatase</fullName>
    </recommendedName>
</protein>
<dbReference type="SFLD" id="SFLDG01129">
    <property type="entry name" value="C1.5:_HAD__Beta-PGM__Phosphata"/>
    <property type="match status" value="1"/>
</dbReference>
<comment type="cofactor">
    <cofactor evidence="1">
        <name>Mg(2+)</name>
        <dbReference type="ChEBI" id="CHEBI:18420"/>
    </cofactor>
</comment>
<dbReference type="SFLD" id="SFLDS00003">
    <property type="entry name" value="Haloacid_Dehalogenase"/>
    <property type="match status" value="1"/>
</dbReference>
<comment type="caution">
    <text evidence="4">The sequence shown here is derived from an EMBL/GenBank/DDBJ whole genome shotgun (WGS) entry which is preliminary data.</text>
</comment>
<evidence type="ECO:0000256" key="3">
    <source>
        <dbReference type="ARBA" id="ARBA00022842"/>
    </source>
</evidence>
<dbReference type="InterPro" id="IPR006439">
    <property type="entry name" value="HAD-SF_hydro_IA"/>
</dbReference>
<dbReference type="Proteomes" id="UP001054837">
    <property type="component" value="Unassembled WGS sequence"/>
</dbReference>
<dbReference type="InterPro" id="IPR023214">
    <property type="entry name" value="HAD_sf"/>
</dbReference>
<dbReference type="NCBIfam" id="TIGR01549">
    <property type="entry name" value="HAD-SF-IA-v1"/>
    <property type="match status" value="1"/>
</dbReference>
<proteinExistence type="predicted"/>
<evidence type="ECO:0008006" key="6">
    <source>
        <dbReference type="Google" id="ProtNLM"/>
    </source>
</evidence>
<dbReference type="SUPFAM" id="SSF56784">
    <property type="entry name" value="HAD-like"/>
    <property type="match status" value="1"/>
</dbReference>
<dbReference type="GO" id="GO:0050124">
    <property type="term" value="F:N-acylneuraminate-9-phosphatase activity"/>
    <property type="evidence" value="ECO:0007669"/>
    <property type="project" value="TreeGrafter"/>
</dbReference>
<evidence type="ECO:0000256" key="1">
    <source>
        <dbReference type="ARBA" id="ARBA00001946"/>
    </source>
</evidence>